<dbReference type="OrthoDB" id="9810174at2"/>
<feature type="region of interest" description="Disordered" evidence="1">
    <location>
        <begin position="105"/>
        <end position="132"/>
    </location>
</feature>
<dbReference type="Pfam" id="PF07484">
    <property type="entry name" value="Collar"/>
    <property type="match status" value="1"/>
</dbReference>
<name>A0A3N4VJZ0_9GAMM</name>
<evidence type="ECO:0000259" key="2">
    <source>
        <dbReference type="Pfam" id="PF07484"/>
    </source>
</evidence>
<sequence length="177" mass="18181">MTEPFIGEIQIFGFNFAPRGWAMCNGAQLAIQQNTALFSLLGTTYGGDGRTTFALPNLTNRAACGQGQGPGLTERPLGAAFGENSVTLSTAQLPAHQHAATLYAQPDNSKRASTPAAGNALSNPGGSSPFVAPGGSPAAFAANVVLPSGGGQPHENRQPYLAMNFCIALQGVFPSFD</sequence>
<reference evidence="3 4" key="1">
    <citation type="submission" date="2018-11" db="EMBL/GenBank/DDBJ databases">
        <title>Genomic Encyclopedia of Type Strains, Phase IV (KMG-IV): sequencing the most valuable type-strain genomes for metagenomic binning, comparative biology and taxonomic classification.</title>
        <authorList>
            <person name="Goeker M."/>
        </authorList>
    </citation>
    <scope>NUCLEOTIDE SEQUENCE [LARGE SCALE GENOMIC DNA]</scope>
    <source>
        <strain evidence="3 4">DSM 25623</strain>
    </source>
</reference>
<protein>
    <submittedName>
        <fullName evidence="3">Microcystin-dependent protein</fullName>
    </submittedName>
</protein>
<proteinExistence type="predicted"/>
<accession>A0A3N4VJZ0</accession>
<dbReference type="AlphaFoldDB" id="A0A3N4VJZ0"/>
<dbReference type="Gene3D" id="3.90.1340.10">
    <property type="entry name" value="Phage tail collar domain"/>
    <property type="match status" value="1"/>
</dbReference>
<organism evidence="3 4">
    <name type="scientific">Vulcaniibacterium tengchongense</name>
    <dbReference type="NCBI Taxonomy" id="1273429"/>
    <lineage>
        <taxon>Bacteria</taxon>
        <taxon>Pseudomonadati</taxon>
        <taxon>Pseudomonadota</taxon>
        <taxon>Gammaproteobacteria</taxon>
        <taxon>Lysobacterales</taxon>
        <taxon>Lysobacteraceae</taxon>
        <taxon>Vulcaniibacterium</taxon>
    </lineage>
</organism>
<evidence type="ECO:0000313" key="3">
    <source>
        <dbReference type="EMBL" id="RPE82023.1"/>
    </source>
</evidence>
<dbReference type="SUPFAM" id="SSF88874">
    <property type="entry name" value="Receptor-binding domain of short tail fibre protein gp12"/>
    <property type="match status" value="1"/>
</dbReference>
<keyword evidence="4" id="KW-1185">Reference proteome</keyword>
<evidence type="ECO:0000256" key="1">
    <source>
        <dbReference type="SAM" id="MobiDB-lite"/>
    </source>
</evidence>
<dbReference type="EMBL" id="RKQN01000001">
    <property type="protein sequence ID" value="RPE82023.1"/>
    <property type="molecule type" value="Genomic_DNA"/>
</dbReference>
<dbReference type="InterPro" id="IPR037053">
    <property type="entry name" value="Phage_tail_collar_dom_sf"/>
</dbReference>
<dbReference type="InterPro" id="IPR011083">
    <property type="entry name" value="Phage_tail_collar_dom"/>
</dbReference>
<evidence type="ECO:0000313" key="4">
    <source>
        <dbReference type="Proteomes" id="UP000269708"/>
    </source>
</evidence>
<gene>
    <name evidence="3" type="ORF">EDC50_1227</name>
</gene>
<feature type="domain" description="Phage tail collar" evidence="2">
    <location>
        <begin position="7"/>
        <end position="62"/>
    </location>
</feature>
<dbReference type="RefSeq" id="WP_123769525.1">
    <property type="nucleotide sequence ID" value="NZ_RKQN01000001.1"/>
</dbReference>
<comment type="caution">
    <text evidence="3">The sequence shown here is derived from an EMBL/GenBank/DDBJ whole genome shotgun (WGS) entry which is preliminary data.</text>
</comment>
<dbReference type="Proteomes" id="UP000269708">
    <property type="component" value="Unassembled WGS sequence"/>
</dbReference>